<reference evidence="1 2" key="1">
    <citation type="journal article" date="2018" name="Science">
        <title>The opium poppy genome and morphinan production.</title>
        <authorList>
            <person name="Guo L."/>
            <person name="Winzer T."/>
            <person name="Yang X."/>
            <person name="Li Y."/>
            <person name="Ning Z."/>
            <person name="He Z."/>
            <person name="Teodor R."/>
            <person name="Lu Y."/>
            <person name="Bowser T.A."/>
            <person name="Graham I.A."/>
            <person name="Ye K."/>
        </authorList>
    </citation>
    <scope>NUCLEOTIDE SEQUENCE [LARGE SCALE GENOMIC DNA]</scope>
    <source>
        <strain evidence="2">cv. HN1</strain>
        <tissue evidence="1">Leaves</tissue>
    </source>
</reference>
<organism evidence="1 2">
    <name type="scientific">Papaver somniferum</name>
    <name type="common">Opium poppy</name>
    <dbReference type="NCBI Taxonomy" id="3469"/>
    <lineage>
        <taxon>Eukaryota</taxon>
        <taxon>Viridiplantae</taxon>
        <taxon>Streptophyta</taxon>
        <taxon>Embryophyta</taxon>
        <taxon>Tracheophyta</taxon>
        <taxon>Spermatophyta</taxon>
        <taxon>Magnoliopsida</taxon>
        <taxon>Ranunculales</taxon>
        <taxon>Papaveraceae</taxon>
        <taxon>Papaveroideae</taxon>
        <taxon>Papaver</taxon>
    </lineage>
</organism>
<dbReference type="AlphaFoldDB" id="A0A4Y7KBJ2"/>
<gene>
    <name evidence="1" type="ORF">C5167_032418</name>
</gene>
<proteinExistence type="predicted"/>
<dbReference type="Proteomes" id="UP000316621">
    <property type="component" value="Chromosome 7"/>
</dbReference>
<accession>A0A4Y7KBJ2</accession>
<dbReference type="Gramene" id="RZC69319">
    <property type="protein sequence ID" value="RZC69319"/>
    <property type="gene ID" value="C5167_032418"/>
</dbReference>
<keyword evidence="2" id="KW-1185">Reference proteome</keyword>
<evidence type="ECO:0000313" key="2">
    <source>
        <dbReference type="Proteomes" id="UP000316621"/>
    </source>
</evidence>
<sequence>MYIGEGSYTKNNTSSKTLKFLCILAKGGTNFTLDYAYFVIHWYCARRNKVWLGEAGGLTEDEQKEGPEGTNFISIPQFPMTFLSRTNCREG</sequence>
<dbReference type="EMBL" id="CM010721">
    <property type="protein sequence ID" value="RZC69319.1"/>
    <property type="molecule type" value="Genomic_DNA"/>
</dbReference>
<name>A0A4Y7KBJ2_PAPSO</name>
<protein>
    <submittedName>
        <fullName evidence="1">Uncharacterized protein</fullName>
    </submittedName>
</protein>
<evidence type="ECO:0000313" key="1">
    <source>
        <dbReference type="EMBL" id="RZC69319.1"/>
    </source>
</evidence>